<reference evidence="2" key="1">
    <citation type="submission" date="2016-10" db="EMBL/GenBank/DDBJ databases">
        <authorList>
            <person name="Varghese N."/>
            <person name="Submissions S."/>
        </authorList>
    </citation>
    <scope>NUCLEOTIDE SEQUENCE [LARGE SCALE GENOMIC DNA]</scope>
    <source>
        <strain evidence="2">DSM 3669</strain>
    </source>
</reference>
<evidence type="ECO:0000313" key="2">
    <source>
        <dbReference type="Proteomes" id="UP000199584"/>
    </source>
</evidence>
<keyword evidence="2" id="KW-1185">Reference proteome</keyword>
<dbReference type="STRING" id="39060.SAMN05660706_1433"/>
<gene>
    <name evidence="1" type="ORF">SAMN05660706_1433</name>
</gene>
<sequence>MIKKWEDAYALRSHGTVFRQRFDGIEPVGEYMIMGLCVQISFSVYVIEHNFLA</sequence>
<dbReference type="RefSeq" id="WP_165608417.1">
    <property type="nucleotide sequence ID" value="NZ_FOYM01000043.1"/>
</dbReference>
<evidence type="ECO:0000313" key="1">
    <source>
        <dbReference type="EMBL" id="SFR16937.1"/>
    </source>
</evidence>
<dbReference type="AlphaFoldDB" id="A0A1I6EGZ2"/>
<protein>
    <submittedName>
        <fullName evidence="1">Uncharacterized protein</fullName>
    </submittedName>
</protein>
<dbReference type="Proteomes" id="UP000199584">
    <property type="component" value="Unassembled WGS sequence"/>
</dbReference>
<proteinExistence type="predicted"/>
<dbReference type="EMBL" id="FOYM01000043">
    <property type="protein sequence ID" value="SFR16937.1"/>
    <property type="molecule type" value="Genomic_DNA"/>
</dbReference>
<accession>A0A1I6EGZ2</accession>
<organism evidence="1 2">
    <name type="scientific">Desulfoscipio geothermicus DSM 3669</name>
    <dbReference type="NCBI Taxonomy" id="1121426"/>
    <lineage>
        <taxon>Bacteria</taxon>
        <taxon>Bacillati</taxon>
        <taxon>Bacillota</taxon>
        <taxon>Clostridia</taxon>
        <taxon>Eubacteriales</taxon>
        <taxon>Desulfallaceae</taxon>
        <taxon>Desulfoscipio</taxon>
    </lineage>
</organism>
<name>A0A1I6EGZ2_9FIRM</name>